<name>M2P7I2_9FIRM</name>
<protein>
    <submittedName>
        <fullName evidence="1">Uncharacterized protein</fullName>
    </submittedName>
</protein>
<dbReference type="Proteomes" id="UP000011758">
    <property type="component" value="Unassembled WGS sequence"/>
</dbReference>
<comment type="caution">
    <text evidence="1">The sequence shown here is derived from an EMBL/GenBank/DDBJ whole genome shotgun (WGS) entry which is preliminary data.</text>
</comment>
<reference evidence="1 2" key="1">
    <citation type="submission" date="2013-02" db="EMBL/GenBank/DDBJ databases">
        <title>The Genome Sequence of Lactobacillus catenaformis F0143.</title>
        <authorList>
            <consortium name="The Broad Institute Genome Sequencing Platform"/>
            <person name="Earl A."/>
            <person name="Ward D."/>
            <person name="Feldgarden M."/>
            <person name="Gevers D."/>
            <person name="Izard J."/>
            <person name="Blanton J.M."/>
            <person name="Mathney J."/>
            <person name="Dewhirst F.E."/>
            <person name="Young S.K."/>
            <person name="Zeng Q."/>
            <person name="Gargeya S."/>
            <person name="Fitzgerald M."/>
            <person name="Haas B."/>
            <person name="Abouelleil A."/>
            <person name="Alvarado L."/>
            <person name="Arachchi H.M."/>
            <person name="Berlin A."/>
            <person name="Chapman S.B."/>
            <person name="Gearin G."/>
            <person name="Goldberg J."/>
            <person name="Griggs A."/>
            <person name="Gujja S."/>
            <person name="Hansen M."/>
            <person name="Heiman D."/>
            <person name="Howarth C."/>
            <person name="Larimer J."/>
            <person name="Lui A."/>
            <person name="MacDonald P.J.P."/>
            <person name="McCowen C."/>
            <person name="Montmayeur A."/>
            <person name="Murphy C."/>
            <person name="Neiman D."/>
            <person name="Pearson M."/>
            <person name="Priest M."/>
            <person name="Roberts A."/>
            <person name="Saif S."/>
            <person name="Shea T."/>
            <person name="Sisk P."/>
            <person name="Stolte C."/>
            <person name="Sykes S."/>
            <person name="Wortman J."/>
            <person name="Nusbaum C."/>
            <person name="Birren B."/>
        </authorList>
    </citation>
    <scope>NUCLEOTIDE SEQUENCE [LARGE SCALE GENOMIC DNA]</scope>
    <source>
        <strain evidence="1 2">OT 569</strain>
    </source>
</reference>
<dbReference type="AlphaFoldDB" id="M2P7I2"/>
<evidence type="ECO:0000313" key="2">
    <source>
        <dbReference type="Proteomes" id="UP000011758"/>
    </source>
</evidence>
<organism evidence="1 2">
    <name type="scientific">Eggerthia catenaformis OT 569 = DSM 20559</name>
    <dbReference type="NCBI Taxonomy" id="999415"/>
    <lineage>
        <taxon>Bacteria</taxon>
        <taxon>Bacillati</taxon>
        <taxon>Bacillota</taxon>
        <taxon>Erysipelotrichia</taxon>
        <taxon>Erysipelotrichales</taxon>
        <taxon>Coprobacillaceae</taxon>
        <taxon>Eggerthia</taxon>
    </lineage>
</organism>
<keyword evidence="2" id="KW-1185">Reference proteome</keyword>
<proteinExistence type="predicted"/>
<evidence type="ECO:0000313" key="1">
    <source>
        <dbReference type="EMBL" id="EMD16272.1"/>
    </source>
</evidence>
<accession>M2P7I2</accession>
<gene>
    <name evidence="1" type="ORF">HMPREF9943_01393</name>
</gene>
<dbReference type="EMBL" id="AGEJ01000022">
    <property type="protein sequence ID" value="EMD16272.1"/>
    <property type="molecule type" value="Genomic_DNA"/>
</dbReference>
<dbReference type="BioCyc" id="ECAT999415-HMP:GTTI-1434-MONOMER"/>
<sequence>MKIYHCKDEDEFMDKLWSFKEFEKLRISKTIFTDEGFVTFNGITYNFHTGKRMN</sequence>
<dbReference type="STRING" id="999415.HMPREF9943_01393"/>